<reference evidence="4 5" key="1">
    <citation type="submission" date="2016-12" db="EMBL/GenBank/DDBJ databases">
        <title>The genomes of Aspergillus section Nigri reveals drivers in fungal speciation.</title>
        <authorList>
            <consortium name="DOE Joint Genome Institute"/>
            <person name="Vesth T.C."/>
            <person name="Nybo J."/>
            <person name="Theobald S."/>
            <person name="Brandl J."/>
            <person name="Frisvad J.C."/>
            <person name="Nielsen K.F."/>
            <person name="Lyhne E.K."/>
            <person name="Kogle M.E."/>
            <person name="Kuo A."/>
            <person name="Riley R."/>
            <person name="Clum A."/>
            <person name="Nolan M."/>
            <person name="Lipzen A."/>
            <person name="Salamov A."/>
            <person name="Henrissat B."/>
            <person name="Wiebenga A."/>
            <person name="De Vries R.P."/>
            <person name="Grigoriev I.V."/>
            <person name="Mortensen U.H."/>
            <person name="Andersen M.R."/>
            <person name="Baker S.E."/>
        </authorList>
    </citation>
    <scope>NUCLEOTIDE SEQUENCE [LARGE SCALE GENOMIC DNA]</scope>
    <source>
        <strain evidence="4 5">CBS 117.55</strain>
    </source>
</reference>
<dbReference type="InterPro" id="IPR056884">
    <property type="entry name" value="NPHP3-like_N"/>
</dbReference>
<evidence type="ECO:0000313" key="5">
    <source>
        <dbReference type="Proteomes" id="UP000247233"/>
    </source>
</evidence>
<evidence type="ECO:0000256" key="1">
    <source>
        <dbReference type="ARBA" id="ARBA00022737"/>
    </source>
</evidence>
<evidence type="ECO:0000256" key="2">
    <source>
        <dbReference type="SAM" id="MobiDB-lite"/>
    </source>
</evidence>
<evidence type="ECO:0000313" key="4">
    <source>
        <dbReference type="EMBL" id="PWY87580.1"/>
    </source>
</evidence>
<sequence length="657" mass="73242">MKFLHHLSSPNESKKSHKRAAATFALNNGADYHKAFGTLAVYNEDSEEIEPLPGASDLEESLKAYNDSVDPEFRFEIEKCTFENVMSELDHAQEAYTKKARGPSGALRKVVRGAGDFSDQITPWLGLIPSDYGLGFLTAGLTIIFSIAKQNSSNRGKILGAFKDIPELMLSVKAQQNQWASAKALRESARELYDTVARALASLILLLNGSMSQESRISKRARKLVDRLFAAGNTAKLIDGILAGVQKQAQRFRQCLDHVRDDLAIQTRGDVASTKAIAGRSETTLNEMKQDSQKMNTWLYERVQELVSGICILNTLCQSLQDNNPCPYYPTQSGSSQPPPPYQHPKPLLSDIELFDSLGVDQECPSNDLQMVIKDISQFEVSAQAQAQQLFASRQFAEWMASNQRATLLVHGNFETPGPGRTTALSVLCAMFALQLHNTADKNHYIVLHHFCGLHGSSHSQNDPIPGPNGLIRSLITQILLHTNNHQFNLDFFNTPDFVAEIKAHSLKMLCHTFSQLIEQLPRHTTIVCILDGISELASRQWGPDEFSDVLLILNRLVTNQALRPAFKILSTTPFITGGTLIEQMLGSHYSLCLQPCAVYDGYGFSERSMPGLPEQARREDYFRRQMRANRERQMEEEDDDDDSDSDEDEDEGGWGG</sequence>
<gene>
    <name evidence="4" type="ORF">BO70DRAFT_427502</name>
</gene>
<proteinExistence type="predicted"/>
<dbReference type="Pfam" id="PF24883">
    <property type="entry name" value="NPHP3_N"/>
    <property type="match status" value="1"/>
</dbReference>
<keyword evidence="1" id="KW-0677">Repeat</keyword>
<keyword evidence="5" id="KW-1185">Reference proteome</keyword>
<feature type="compositionally biased region" description="Acidic residues" evidence="2">
    <location>
        <begin position="635"/>
        <end position="657"/>
    </location>
</feature>
<feature type="domain" description="Nephrocystin 3-like N-terminal" evidence="3">
    <location>
        <begin position="388"/>
        <end position="570"/>
    </location>
</feature>
<dbReference type="PANTHER" id="PTHR40619:SF3">
    <property type="entry name" value="FUNGAL STAND N-TERMINAL GOODBYE DOMAIN-CONTAINING PROTEIN"/>
    <property type="match status" value="1"/>
</dbReference>
<name>A0A317WTL2_9EURO</name>
<evidence type="ECO:0000259" key="3">
    <source>
        <dbReference type="Pfam" id="PF24883"/>
    </source>
</evidence>
<feature type="region of interest" description="Disordered" evidence="2">
    <location>
        <begin position="610"/>
        <end position="657"/>
    </location>
</feature>
<dbReference type="GeneID" id="37070127"/>
<dbReference type="EMBL" id="MSFL01000006">
    <property type="protein sequence ID" value="PWY87580.1"/>
    <property type="molecule type" value="Genomic_DNA"/>
</dbReference>
<dbReference type="AlphaFoldDB" id="A0A317WTL2"/>
<dbReference type="PANTHER" id="PTHR40619">
    <property type="entry name" value="FUNGAL STAND N-TERMINAL GOODBYE DOMAIN-CONTAINING PROTEIN"/>
    <property type="match status" value="1"/>
</dbReference>
<feature type="compositionally biased region" description="Basic and acidic residues" evidence="2">
    <location>
        <begin position="616"/>
        <end position="634"/>
    </location>
</feature>
<comment type="caution">
    <text evidence="4">The sequence shown here is derived from an EMBL/GenBank/DDBJ whole genome shotgun (WGS) entry which is preliminary data.</text>
</comment>
<dbReference type="STRING" id="1448321.A0A317WTL2"/>
<dbReference type="RefSeq" id="XP_025401463.1">
    <property type="nucleotide sequence ID" value="XM_025547890.1"/>
</dbReference>
<dbReference type="Proteomes" id="UP000247233">
    <property type="component" value="Unassembled WGS sequence"/>
</dbReference>
<accession>A0A317WTL2</accession>
<protein>
    <recommendedName>
        <fullName evidence="3">Nephrocystin 3-like N-terminal domain-containing protein</fullName>
    </recommendedName>
</protein>
<organism evidence="4 5">
    <name type="scientific">Aspergillus heteromorphus CBS 117.55</name>
    <dbReference type="NCBI Taxonomy" id="1448321"/>
    <lineage>
        <taxon>Eukaryota</taxon>
        <taxon>Fungi</taxon>
        <taxon>Dikarya</taxon>
        <taxon>Ascomycota</taxon>
        <taxon>Pezizomycotina</taxon>
        <taxon>Eurotiomycetes</taxon>
        <taxon>Eurotiomycetidae</taxon>
        <taxon>Eurotiales</taxon>
        <taxon>Aspergillaceae</taxon>
        <taxon>Aspergillus</taxon>
        <taxon>Aspergillus subgen. Circumdati</taxon>
    </lineage>
</organism>
<dbReference type="OrthoDB" id="5419927at2759"/>
<dbReference type="VEuPathDB" id="FungiDB:BO70DRAFT_427502"/>